<reference evidence="2 3" key="1">
    <citation type="journal article" date="2016" name="Front. Microbiol.">
        <title>Comprehensive Phylogenetic Analysis of Bovine Non-aureus Staphylococci Species Based on Whole-Genome Sequencing.</title>
        <authorList>
            <person name="Naushad S."/>
            <person name="Barkema H.W."/>
            <person name="Luby C."/>
            <person name="Condas L.A."/>
            <person name="Nobrega D.B."/>
            <person name="Carson D.A."/>
            <person name="De Buck J."/>
        </authorList>
    </citation>
    <scope>NUCLEOTIDE SEQUENCE [LARGE SCALE GENOMIC DNA]</scope>
    <source>
        <strain evidence="2 3">SNUC 2204</strain>
    </source>
</reference>
<dbReference type="GO" id="GO:0003824">
    <property type="term" value="F:catalytic activity"/>
    <property type="evidence" value="ECO:0007669"/>
    <property type="project" value="InterPro"/>
</dbReference>
<accession>A0A2T4PS59</accession>
<evidence type="ECO:0000313" key="3">
    <source>
        <dbReference type="Proteomes" id="UP000241209"/>
    </source>
</evidence>
<proteinExistence type="predicted"/>
<dbReference type="EMBL" id="PZFK01000018">
    <property type="protein sequence ID" value="PTI29183.1"/>
    <property type="molecule type" value="Genomic_DNA"/>
</dbReference>
<name>A0A2T4PS59_9STAP</name>
<dbReference type="SUPFAM" id="SSF50800">
    <property type="entry name" value="PK beta-barrel domain-like"/>
    <property type="match status" value="1"/>
</dbReference>
<dbReference type="PROSITE" id="PS51340">
    <property type="entry name" value="MOSC"/>
    <property type="match status" value="1"/>
</dbReference>
<evidence type="ECO:0000313" key="2">
    <source>
        <dbReference type="EMBL" id="PTI29183.1"/>
    </source>
</evidence>
<dbReference type="InterPro" id="IPR011037">
    <property type="entry name" value="Pyrv_Knase-like_insert_dom_sf"/>
</dbReference>
<evidence type="ECO:0000259" key="1">
    <source>
        <dbReference type="PROSITE" id="PS51340"/>
    </source>
</evidence>
<comment type="caution">
    <text evidence="2">The sequence shown here is derived from an EMBL/GenBank/DDBJ whole genome shotgun (WGS) entry which is preliminary data.</text>
</comment>
<feature type="domain" description="MOSC" evidence="1">
    <location>
        <begin position="31"/>
        <end position="164"/>
    </location>
</feature>
<dbReference type="InterPro" id="IPR052353">
    <property type="entry name" value="Benzoxazolinone_Detox_Enz"/>
</dbReference>
<dbReference type="PANTHER" id="PTHR30212:SF4">
    <property type="entry name" value="MOSC DOMAIN-CONTAINING PROTEIN"/>
    <property type="match status" value="1"/>
</dbReference>
<dbReference type="RefSeq" id="WP_107557164.1">
    <property type="nucleotide sequence ID" value="NZ_PZFK01000018.1"/>
</dbReference>
<protein>
    <submittedName>
        <fullName evidence="2">MOSC domain-containing protein</fullName>
    </submittedName>
</protein>
<dbReference type="PANTHER" id="PTHR30212">
    <property type="entry name" value="PROTEIN YIIM"/>
    <property type="match status" value="1"/>
</dbReference>
<dbReference type="STRING" id="1167632.GCA_000286335_02565"/>
<dbReference type="Pfam" id="PF03473">
    <property type="entry name" value="MOSC"/>
    <property type="match status" value="1"/>
</dbReference>
<dbReference type="GO" id="GO:0030151">
    <property type="term" value="F:molybdenum ion binding"/>
    <property type="evidence" value="ECO:0007669"/>
    <property type="project" value="InterPro"/>
</dbReference>
<dbReference type="InterPro" id="IPR005302">
    <property type="entry name" value="MoCF_Sase_C"/>
</dbReference>
<dbReference type="GO" id="GO:0030170">
    <property type="term" value="F:pyridoxal phosphate binding"/>
    <property type="evidence" value="ECO:0007669"/>
    <property type="project" value="InterPro"/>
</dbReference>
<dbReference type="Gene3D" id="2.40.33.20">
    <property type="entry name" value="PK beta-barrel domain-like"/>
    <property type="match status" value="1"/>
</dbReference>
<dbReference type="AlphaFoldDB" id="A0A2T4PS59"/>
<dbReference type="Proteomes" id="UP000241209">
    <property type="component" value="Unassembled WGS sequence"/>
</dbReference>
<organism evidence="2 3">
    <name type="scientific">Mammaliicoccus vitulinus</name>
    <dbReference type="NCBI Taxonomy" id="71237"/>
    <lineage>
        <taxon>Bacteria</taxon>
        <taxon>Bacillati</taxon>
        <taxon>Bacillota</taxon>
        <taxon>Bacilli</taxon>
        <taxon>Bacillales</taxon>
        <taxon>Staphylococcaceae</taxon>
        <taxon>Mammaliicoccus</taxon>
    </lineage>
</organism>
<sequence length="215" mass="24882">MEYKVDYISIGKVTNITFGDQKSKKTAILKEPFKDNMYLSKTGFVEDEQQYKGHGGPEKAICFYSNDHYPYWNDIIDLLPKYAIFGENITVSGLTEEHLNIGDSYQLGEAVIQVSCPRQPCATIAQRYGIKDLVKRMASTFKTGCYFRVLKEGYVAQNDNMKLLNTYKPQLSIYELNETRFKDHKNAERIEYILNHDGINEETKDIFTKLQKRLS</sequence>
<gene>
    <name evidence="2" type="ORF">BU072_09600</name>
</gene>